<dbReference type="Proteomes" id="UP000028760">
    <property type="component" value="Unassembled WGS sequence"/>
</dbReference>
<dbReference type="STRING" id="48698.ENSPFOP00000026616"/>
<dbReference type="InterPro" id="IPR008979">
    <property type="entry name" value="Galactose-bd-like_sf"/>
</dbReference>
<evidence type="ECO:0000313" key="7">
    <source>
        <dbReference type="Proteomes" id="UP000028760"/>
    </source>
</evidence>
<comment type="subcellular location">
    <subcellularLocation>
        <location evidence="1">Nucleus inner membrane</location>
    </subcellularLocation>
</comment>
<dbReference type="GO" id="GO:0034993">
    <property type="term" value="C:meiotic nuclear membrane microtubule tethering complex"/>
    <property type="evidence" value="ECO:0007669"/>
    <property type="project" value="TreeGrafter"/>
</dbReference>
<dbReference type="PANTHER" id="PTHR12911:SF22">
    <property type="entry name" value="SUN DOMAIN-CONTAINING PROTEIN 2"/>
    <property type="match status" value="1"/>
</dbReference>
<evidence type="ECO:0000313" key="6">
    <source>
        <dbReference type="Ensembl" id="ENSPFOP00000026616.1"/>
    </source>
</evidence>
<dbReference type="SUPFAM" id="SSF49785">
    <property type="entry name" value="Galactose-binding domain-like"/>
    <property type="match status" value="1"/>
</dbReference>
<dbReference type="Pfam" id="PF07738">
    <property type="entry name" value="Sad1_UNC"/>
    <property type="match status" value="1"/>
</dbReference>
<evidence type="ECO:0000256" key="1">
    <source>
        <dbReference type="ARBA" id="ARBA00004540"/>
    </source>
</evidence>
<organism evidence="6 7">
    <name type="scientific">Poecilia formosa</name>
    <name type="common">Amazon molly</name>
    <name type="synonym">Limia formosa</name>
    <dbReference type="NCBI Taxonomy" id="48698"/>
    <lineage>
        <taxon>Eukaryota</taxon>
        <taxon>Metazoa</taxon>
        <taxon>Chordata</taxon>
        <taxon>Craniata</taxon>
        <taxon>Vertebrata</taxon>
        <taxon>Euteleostomi</taxon>
        <taxon>Actinopterygii</taxon>
        <taxon>Neopterygii</taxon>
        <taxon>Teleostei</taxon>
        <taxon>Neoteleostei</taxon>
        <taxon>Acanthomorphata</taxon>
        <taxon>Ovalentaria</taxon>
        <taxon>Atherinomorphae</taxon>
        <taxon>Cyprinodontiformes</taxon>
        <taxon>Poeciliidae</taxon>
        <taxon>Poeciliinae</taxon>
        <taxon>Poecilia</taxon>
    </lineage>
</organism>
<dbReference type="eggNOG" id="KOG2687">
    <property type="taxonomic scope" value="Eukaryota"/>
</dbReference>
<dbReference type="AlphaFoldDB" id="A0A096M5C5"/>
<dbReference type="Gene3D" id="2.60.120.260">
    <property type="entry name" value="Galactose-binding domain-like"/>
    <property type="match status" value="1"/>
</dbReference>
<proteinExistence type="predicted"/>
<dbReference type="InterPro" id="IPR045119">
    <property type="entry name" value="SUN1-5"/>
</dbReference>
<accession>A0A096M5C5</accession>
<dbReference type="GO" id="GO:0043495">
    <property type="term" value="F:protein-membrane adaptor activity"/>
    <property type="evidence" value="ECO:0007669"/>
    <property type="project" value="TreeGrafter"/>
</dbReference>
<keyword evidence="3" id="KW-1133">Transmembrane helix</keyword>
<dbReference type="OMA" id="MPDWAQK"/>
<dbReference type="InterPro" id="IPR012919">
    <property type="entry name" value="SUN_dom"/>
</dbReference>
<sequence length="188" mass="21119">MANFALKSQGKSLLSFCVCLKTGAKVLSYMPSAVHPKQRQTLNWFGIALHMPSVTPDVVLQGRTRLQPGECWGFEGSQGHLAIALSHRVVVNHVTLGHLPKMLSPTGNSWSAPKEFSVYGMTDPEQEWTHLGTFLYDENGEPLQTFELPSHRRAAFRYIKLDISSNWGHVKHTCVYDFRVHGKFAPED</sequence>
<keyword evidence="4" id="KW-0472">Membrane</keyword>
<keyword evidence="7" id="KW-1185">Reference proteome</keyword>
<evidence type="ECO:0000256" key="3">
    <source>
        <dbReference type="ARBA" id="ARBA00022989"/>
    </source>
</evidence>
<dbReference type="EMBL" id="AYCK01023012">
    <property type="status" value="NOT_ANNOTATED_CDS"/>
    <property type="molecule type" value="Genomic_DNA"/>
</dbReference>
<protein>
    <recommendedName>
        <fullName evidence="5">SUN domain-containing protein</fullName>
    </recommendedName>
</protein>
<dbReference type="Ensembl" id="ENSPFOT00000022312.1">
    <property type="protein sequence ID" value="ENSPFOP00000026616.1"/>
    <property type="gene ID" value="ENSPFOG00000024428.1"/>
</dbReference>
<reference evidence="7" key="1">
    <citation type="submission" date="2013-10" db="EMBL/GenBank/DDBJ databases">
        <authorList>
            <person name="Schartl M."/>
            <person name="Warren W."/>
        </authorList>
    </citation>
    <scope>NUCLEOTIDE SEQUENCE [LARGE SCALE GENOMIC DNA]</scope>
    <source>
        <strain evidence="7">female</strain>
    </source>
</reference>
<evidence type="ECO:0000259" key="5">
    <source>
        <dbReference type="PROSITE" id="PS51469"/>
    </source>
</evidence>
<name>A0A096M5C5_POEFO</name>
<keyword evidence="2" id="KW-0812">Transmembrane</keyword>
<evidence type="ECO:0000256" key="2">
    <source>
        <dbReference type="ARBA" id="ARBA00022692"/>
    </source>
</evidence>
<dbReference type="GeneTree" id="ENSGT00940000167324"/>
<dbReference type="GO" id="GO:0005637">
    <property type="term" value="C:nuclear inner membrane"/>
    <property type="evidence" value="ECO:0007669"/>
    <property type="project" value="UniProtKB-SubCell"/>
</dbReference>
<dbReference type="PANTHER" id="PTHR12911">
    <property type="entry name" value="SAD1/UNC-84-LIKE PROTEIN-RELATED"/>
    <property type="match status" value="1"/>
</dbReference>
<dbReference type="PROSITE" id="PS51469">
    <property type="entry name" value="SUN"/>
    <property type="match status" value="1"/>
</dbReference>
<evidence type="ECO:0000256" key="4">
    <source>
        <dbReference type="ARBA" id="ARBA00023136"/>
    </source>
</evidence>
<reference evidence="6" key="3">
    <citation type="submission" date="2025-09" db="UniProtKB">
        <authorList>
            <consortium name="Ensembl"/>
        </authorList>
    </citation>
    <scope>IDENTIFICATION</scope>
</reference>
<feature type="domain" description="SUN" evidence="5">
    <location>
        <begin position="23"/>
        <end position="185"/>
    </location>
</feature>
<reference evidence="6" key="2">
    <citation type="submission" date="2025-08" db="UniProtKB">
        <authorList>
            <consortium name="Ensembl"/>
        </authorList>
    </citation>
    <scope>IDENTIFICATION</scope>
</reference>